<accession>A0A1D2J2Z1</accession>
<dbReference type="Proteomes" id="UP000242814">
    <property type="component" value="Unassembled WGS sequence"/>
</dbReference>
<reference evidence="1 2" key="1">
    <citation type="submission" date="2016-06" db="EMBL/GenBank/DDBJ databases">
        <authorList>
            <person name="Kjaerup R.B."/>
            <person name="Dalgaard T.S."/>
            <person name="Juul-Madsen H.R."/>
        </authorList>
    </citation>
    <scope>NUCLEOTIDE SEQUENCE [LARGE SCALE GENOMIC DNA]</scope>
    <source>
        <strain evidence="1 2">Pb300</strain>
    </source>
</reference>
<comment type="caution">
    <text evidence="1">The sequence shown here is derived from an EMBL/GenBank/DDBJ whole genome shotgun (WGS) entry which is preliminary data.</text>
</comment>
<dbReference type="AlphaFoldDB" id="A0A1D2J2Z1"/>
<sequence length="45" mass="5015">MAIKLAVGATQNKKWNLREESKAKQADRLRNVDWSGMPGENCVGL</sequence>
<dbReference type="EMBL" id="LZYO01000866">
    <property type="protein sequence ID" value="ODH12662.1"/>
    <property type="molecule type" value="Genomic_DNA"/>
</dbReference>
<evidence type="ECO:0000313" key="1">
    <source>
        <dbReference type="EMBL" id="ODH12662.1"/>
    </source>
</evidence>
<protein>
    <submittedName>
        <fullName evidence="1">Uncharacterized protein</fullName>
    </submittedName>
</protein>
<proteinExistence type="predicted"/>
<name>A0A1D2J2Z1_PARBR</name>
<gene>
    <name evidence="1" type="ORF">ACO22_08041</name>
</gene>
<organism evidence="1 2">
    <name type="scientific">Paracoccidioides brasiliensis</name>
    <dbReference type="NCBI Taxonomy" id="121759"/>
    <lineage>
        <taxon>Eukaryota</taxon>
        <taxon>Fungi</taxon>
        <taxon>Dikarya</taxon>
        <taxon>Ascomycota</taxon>
        <taxon>Pezizomycotina</taxon>
        <taxon>Eurotiomycetes</taxon>
        <taxon>Eurotiomycetidae</taxon>
        <taxon>Onygenales</taxon>
        <taxon>Ajellomycetaceae</taxon>
        <taxon>Paracoccidioides</taxon>
    </lineage>
</organism>
<evidence type="ECO:0000313" key="2">
    <source>
        <dbReference type="Proteomes" id="UP000242814"/>
    </source>
</evidence>